<evidence type="ECO:0000256" key="1">
    <source>
        <dbReference type="ARBA" id="ARBA00008075"/>
    </source>
</evidence>
<feature type="region of interest" description="Disordered" evidence="7">
    <location>
        <begin position="1"/>
        <end position="22"/>
    </location>
</feature>
<evidence type="ECO:0000313" key="8">
    <source>
        <dbReference type="EMBL" id="KAH8100653.1"/>
    </source>
</evidence>
<feature type="region of interest" description="Disordered" evidence="7">
    <location>
        <begin position="458"/>
        <end position="486"/>
    </location>
</feature>
<comment type="similarity">
    <text evidence="1">Belongs to the WD repeat ESC family.</text>
</comment>
<dbReference type="InterPro" id="IPR001680">
    <property type="entry name" value="WD40_rpt"/>
</dbReference>
<protein>
    <submittedName>
        <fullName evidence="8">WD40 repeat-like protein</fullName>
    </submittedName>
</protein>
<keyword evidence="9" id="KW-1185">Reference proteome</keyword>
<dbReference type="OrthoDB" id="7318948at2759"/>
<reference evidence="8" key="1">
    <citation type="journal article" date="2021" name="New Phytol.">
        <title>Evolutionary innovations through gain and loss of genes in the ectomycorrhizal Boletales.</title>
        <authorList>
            <person name="Wu G."/>
            <person name="Miyauchi S."/>
            <person name="Morin E."/>
            <person name="Kuo A."/>
            <person name="Drula E."/>
            <person name="Varga T."/>
            <person name="Kohler A."/>
            <person name="Feng B."/>
            <person name="Cao Y."/>
            <person name="Lipzen A."/>
            <person name="Daum C."/>
            <person name="Hundley H."/>
            <person name="Pangilinan J."/>
            <person name="Johnson J."/>
            <person name="Barry K."/>
            <person name="LaButti K."/>
            <person name="Ng V."/>
            <person name="Ahrendt S."/>
            <person name="Min B."/>
            <person name="Choi I.G."/>
            <person name="Park H."/>
            <person name="Plett J.M."/>
            <person name="Magnuson J."/>
            <person name="Spatafora J.W."/>
            <person name="Nagy L.G."/>
            <person name="Henrissat B."/>
            <person name="Grigoriev I.V."/>
            <person name="Yang Z.L."/>
            <person name="Xu J."/>
            <person name="Martin F.M."/>
        </authorList>
    </citation>
    <scope>NUCLEOTIDE SEQUENCE</scope>
    <source>
        <strain evidence="8">KKN 215</strain>
    </source>
</reference>
<dbReference type="SMART" id="SM00320">
    <property type="entry name" value="WD40"/>
    <property type="match status" value="3"/>
</dbReference>
<keyword evidence="5" id="KW-0804">Transcription</keyword>
<keyword evidence="4" id="KW-0805">Transcription regulation</keyword>
<dbReference type="AlphaFoldDB" id="A0A8K0UNR2"/>
<evidence type="ECO:0000313" key="9">
    <source>
        <dbReference type="Proteomes" id="UP000813824"/>
    </source>
</evidence>
<dbReference type="PROSITE" id="PS50082">
    <property type="entry name" value="WD_REPEATS_2"/>
    <property type="match status" value="2"/>
</dbReference>
<accession>A0A8K0UNR2</accession>
<dbReference type="InterPro" id="IPR015943">
    <property type="entry name" value="WD40/YVTN_repeat-like_dom_sf"/>
</dbReference>
<evidence type="ECO:0000256" key="5">
    <source>
        <dbReference type="ARBA" id="ARBA00023163"/>
    </source>
</evidence>
<dbReference type="Proteomes" id="UP000813824">
    <property type="component" value="Unassembled WGS sequence"/>
</dbReference>
<proteinExistence type="inferred from homology"/>
<evidence type="ECO:0000256" key="7">
    <source>
        <dbReference type="SAM" id="MobiDB-lite"/>
    </source>
</evidence>
<dbReference type="Pfam" id="PF00400">
    <property type="entry name" value="WD40"/>
    <property type="match status" value="2"/>
</dbReference>
<comment type="caution">
    <text evidence="8">The sequence shown here is derived from an EMBL/GenBank/DDBJ whole genome shotgun (WGS) entry which is preliminary data.</text>
</comment>
<evidence type="ECO:0000256" key="4">
    <source>
        <dbReference type="ARBA" id="ARBA00023015"/>
    </source>
</evidence>
<gene>
    <name evidence="8" type="ORF">BXZ70DRAFT_938173</name>
</gene>
<sequence>MQYSSAMDRRGQRPMPWYRTPPDREHEPFVLSKFFSASSSPAAPPFHGTSVFPWDFGSLTSLWDGDQANNPDLLPKWKSTVDQWQGAICAGSTGYLTVFPHCASGKAKPFEIKLSKEPGIGELVDHSKYPVRCIAWALSLKNPTEPLIVFAAHSLVFIIDAGRRKLVGRLRGHGGEITSIAVHPKHPYIFCTTSKDNSTRLYDLTSTARQQPNNPCWPPSTLPSYAGPAFGLMASESEGDGIGRCLAVFVGGRSGGHQAAVLGAAFHPTASLLATCGTDRCVKIWRIPPMSEETLSREDKPFFSSDLVHKARVLSISWLNQDTLISHSAPAVMRQFGTIDSFYEEPGSVVIWRWLGFDRFFPPGKPRQVVTRSCASDYRGSQSLKIIASYSLPAHNPQVCIHYDPVNHDPILLVPDGQSVHIVNMAQFKPREPPVHPLDNTSEMEIPDLTRMMGETQVGHGKYDQDEQEDQEQQREQEQIFPPPPNSWPQLPVPLPLLDSVPCWRITVEKAVQVTKGNMPDVEACEVAGGGTIILGVGRKNTMYIWTLRHSSLL</sequence>
<dbReference type="PROSITE" id="PS50294">
    <property type="entry name" value="WD_REPEATS_REGION"/>
    <property type="match status" value="1"/>
</dbReference>
<evidence type="ECO:0000256" key="6">
    <source>
        <dbReference type="PROSITE-ProRule" id="PRU00221"/>
    </source>
</evidence>
<dbReference type="PANTHER" id="PTHR10253">
    <property type="entry name" value="POLYCOMB PROTEIN"/>
    <property type="match status" value="1"/>
</dbReference>
<feature type="repeat" description="WD" evidence="6">
    <location>
        <begin position="170"/>
        <end position="212"/>
    </location>
</feature>
<organism evidence="8 9">
    <name type="scientific">Cristinia sonorae</name>
    <dbReference type="NCBI Taxonomy" id="1940300"/>
    <lineage>
        <taxon>Eukaryota</taxon>
        <taxon>Fungi</taxon>
        <taxon>Dikarya</taxon>
        <taxon>Basidiomycota</taxon>
        <taxon>Agaricomycotina</taxon>
        <taxon>Agaricomycetes</taxon>
        <taxon>Agaricomycetidae</taxon>
        <taxon>Agaricales</taxon>
        <taxon>Pleurotineae</taxon>
        <taxon>Stephanosporaceae</taxon>
        <taxon>Cristinia</taxon>
    </lineage>
</organism>
<name>A0A8K0UNR2_9AGAR</name>
<dbReference type="SUPFAM" id="SSF50978">
    <property type="entry name" value="WD40 repeat-like"/>
    <property type="match status" value="1"/>
</dbReference>
<dbReference type="InterPro" id="IPR051243">
    <property type="entry name" value="PcG_WD-repeat"/>
</dbReference>
<keyword evidence="3" id="KW-0677">Repeat</keyword>
<evidence type="ECO:0000256" key="2">
    <source>
        <dbReference type="ARBA" id="ARBA00022574"/>
    </source>
</evidence>
<dbReference type="EMBL" id="JAEVFJ010000015">
    <property type="protein sequence ID" value="KAH8100653.1"/>
    <property type="molecule type" value="Genomic_DNA"/>
</dbReference>
<dbReference type="Gene3D" id="2.130.10.10">
    <property type="entry name" value="YVTN repeat-like/Quinoprotein amine dehydrogenase"/>
    <property type="match status" value="1"/>
</dbReference>
<keyword evidence="2 6" id="KW-0853">WD repeat</keyword>
<evidence type="ECO:0000256" key="3">
    <source>
        <dbReference type="ARBA" id="ARBA00022737"/>
    </source>
</evidence>
<feature type="repeat" description="WD" evidence="6">
    <location>
        <begin position="254"/>
        <end position="287"/>
    </location>
</feature>
<dbReference type="InterPro" id="IPR036322">
    <property type="entry name" value="WD40_repeat_dom_sf"/>
</dbReference>